<dbReference type="EMBL" id="PKSM01000123">
    <property type="protein sequence ID" value="POW09931.1"/>
    <property type="molecule type" value="Genomic_DNA"/>
</dbReference>
<dbReference type="InterPro" id="IPR023210">
    <property type="entry name" value="NADP_OxRdtase_dom"/>
</dbReference>
<feature type="site" description="Lowers pKa of active site Tyr" evidence="5">
    <location>
        <position position="95"/>
    </location>
</feature>
<evidence type="ECO:0000256" key="3">
    <source>
        <dbReference type="PIRSR" id="PIRSR000097-1"/>
    </source>
</evidence>
<feature type="binding site" evidence="4">
    <location>
        <position position="128"/>
    </location>
    <ligand>
        <name>substrate</name>
    </ligand>
</feature>
<dbReference type="PRINTS" id="PR00069">
    <property type="entry name" value="ALDKETRDTASE"/>
</dbReference>
<comment type="caution">
    <text evidence="7">The sequence shown here is derived from an EMBL/GenBank/DDBJ whole genome shotgun (WGS) entry which is preliminary data.</text>
</comment>
<dbReference type="Pfam" id="PF00248">
    <property type="entry name" value="Aldo_ket_red"/>
    <property type="match status" value="1"/>
</dbReference>
<evidence type="ECO:0000256" key="5">
    <source>
        <dbReference type="PIRSR" id="PIRSR000097-3"/>
    </source>
</evidence>
<reference evidence="8" key="3">
    <citation type="journal article" date="2018" name="Mol. Plant Microbe Interact.">
        <title>Genome sequence resources for the wheat stripe rust pathogen (Puccinia striiformis f. sp. tritici) and the barley stripe rust pathogen (Puccinia striiformis f. sp. hordei).</title>
        <authorList>
            <person name="Xia C."/>
            <person name="Wang M."/>
            <person name="Yin C."/>
            <person name="Cornejo O.E."/>
            <person name="Hulbert S.H."/>
            <person name="Chen X."/>
        </authorList>
    </citation>
    <scope>NUCLEOTIDE SEQUENCE [LARGE SCALE GENOMIC DNA]</scope>
    <source>
        <strain evidence="8">93TX-2</strain>
    </source>
</reference>
<evidence type="ECO:0000259" key="6">
    <source>
        <dbReference type="Pfam" id="PF00248"/>
    </source>
</evidence>
<keyword evidence="8" id="KW-1185">Reference proteome</keyword>
<comment type="similarity">
    <text evidence="1">Belongs to the aldo/keto reductase family.</text>
</comment>
<dbReference type="FunFam" id="3.20.20.100:FF:000015">
    <property type="entry name" value="Oxidoreductase, aldo/keto reductase family"/>
    <property type="match status" value="1"/>
</dbReference>
<dbReference type="PROSITE" id="PS00062">
    <property type="entry name" value="ALDOKETO_REDUCTASE_2"/>
    <property type="match status" value="1"/>
</dbReference>
<protein>
    <recommendedName>
        <fullName evidence="6">NADP-dependent oxidoreductase domain-containing protein</fullName>
    </recommendedName>
</protein>
<dbReference type="PANTHER" id="PTHR43827:SF13">
    <property type="entry name" value="ALDO_KETO REDUCTASE FAMILY PROTEIN"/>
    <property type="match status" value="1"/>
</dbReference>
<dbReference type="AlphaFoldDB" id="A0A2S4VK61"/>
<dbReference type="OrthoDB" id="416253at2759"/>
<dbReference type="InterPro" id="IPR018170">
    <property type="entry name" value="Aldo/ket_reductase_CS"/>
</dbReference>
<dbReference type="InterPro" id="IPR020471">
    <property type="entry name" value="AKR"/>
</dbReference>
<dbReference type="VEuPathDB" id="FungiDB:PSTT_07035"/>
<dbReference type="SUPFAM" id="SSF51430">
    <property type="entry name" value="NAD(P)-linked oxidoreductase"/>
    <property type="match status" value="1"/>
</dbReference>
<proteinExistence type="inferred from homology"/>
<reference evidence="7 8" key="1">
    <citation type="submission" date="2017-12" db="EMBL/GenBank/DDBJ databases">
        <title>Gene loss provides genomic basis for host adaptation in cereal stripe rust fungi.</title>
        <authorList>
            <person name="Xia C."/>
        </authorList>
    </citation>
    <scope>NUCLEOTIDE SEQUENCE [LARGE SCALE GENOMIC DNA]</scope>
    <source>
        <strain evidence="7 8">93TX-2</strain>
    </source>
</reference>
<gene>
    <name evidence="7" type="ORF">PSHT_08904</name>
</gene>
<evidence type="ECO:0000256" key="1">
    <source>
        <dbReference type="ARBA" id="ARBA00007905"/>
    </source>
</evidence>
<sequence length="296" mass="33061">SYPSMSFPETLSPDSYVTLNSGQRMPVVGFGLYKATDAGNSCREALKAGYTHIDSARHYANETAVGEVLRDSEWYVRSDKFVRAKDRDSVFLTTKVKAPEHGYETCKNAVIDSVTFPKPDRWDLILLHDPTAGSQKRIEAYKALAEALKEGKTKSIGVSNFGVHHIEELVAANVGPLPAVNQVELHPWCQQRWIVDYCKSKGILIQAYCPIVRGKYMDHPTLVNICNKVGKTGAQVLIRWSLQHGFVPLPKSDKAERIQENFDVFSFELDEESMAQLDSLDQGDAGAISWNPTRVE</sequence>
<dbReference type="InterPro" id="IPR036812">
    <property type="entry name" value="NAD(P)_OxRdtase_dom_sf"/>
</dbReference>
<evidence type="ECO:0000256" key="2">
    <source>
        <dbReference type="ARBA" id="ARBA00023002"/>
    </source>
</evidence>
<evidence type="ECO:0000313" key="8">
    <source>
        <dbReference type="Proteomes" id="UP000238274"/>
    </source>
</evidence>
<organism evidence="7 8">
    <name type="scientific">Puccinia striiformis</name>
    <dbReference type="NCBI Taxonomy" id="27350"/>
    <lineage>
        <taxon>Eukaryota</taxon>
        <taxon>Fungi</taxon>
        <taxon>Dikarya</taxon>
        <taxon>Basidiomycota</taxon>
        <taxon>Pucciniomycotina</taxon>
        <taxon>Pucciniomycetes</taxon>
        <taxon>Pucciniales</taxon>
        <taxon>Pucciniaceae</taxon>
        <taxon>Puccinia</taxon>
    </lineage>
</organism>
<dbReference type="Proteomes" id="UP000238274">
    <property type="component" value="Unassembled WGS sequence"/>
</dbReference>
<dbReference type="PANTHER" id="PTHR43827">
    <property type="entry name" value="2,5-DIKETO-D-GLUCONIC ACID REDUCTASE"/>
    <property type="match status" value="1"/>
</dbReference>
<dbReference type="GO" id="GO:0016491">
    <property type="term" value="F:oxidoreductase activity"/>
    <property type="evidence" value="ECO:0007669"/>
    <property type="project" value="UniProtKB-KW"/>
</dbReference>
<feature type="active site" description="Proton donor" evidence="3">
    <location>
        <position position="59"/>
    </location>
</feature>
<feature type="non-terminal residue" evidence="7">
    <location>
        <position position="1"/>
    </location>
</feature>
<dbReference type="CDD" id="cd19071">
    <property type="entry name" value="AKR_AKR1-5-like"/>
    <property type="match status" value="1"/>
</dbReference>
<dbReference type="Gene3D" id="3.20.20.100">
    <property type="entry name" value="NADP-dependent oxidoreductase domain"/>
    <property type="match status" value="1"/>
</dbReference>
<evidence type="ECO:0000256" key="4">
    <source>
        <dbReference type="PIRSR" id="PIRSR000097-2"/>
    </source>
</evidence>
<keyword evidence="2" id="KW-0560">Oxidoreductase</keyword>
<reference evidence="8" key="2">
    <citation type="journal article" date="2018" name="BMC Genomics">
        <title>Genomic insights into host adaptation between the wheat stripe rust pathogen (Puccinia striiformis f. sp. tritici) and the barley stripe rust pathogen (Puccinia striiformis f. sp. hordei).</title>
        <authorList>
            <person name="Xia C."/>
            <person name="Wang M."/>
            <person name="Yin C."/>
            <person name="Cornejo O.E."/>
            <person name="Hulbert S.H."/>
            <person name="Chen X."/>
        </authorList>
    </citation>
    <scope>NUCLEOTIDE SEQUENCE [LARGE SCALE GENOMIC DNA]</scope>
    <source>
        <strain evidence="8">93TX-2</strain>
    </source>
</reference>
<dbReference type="VEuPathDB" id="FungiDB:PSHT_08904"/>
<accession>A0A2S4VK61</accession>
<evidence type="ECO:0000313" key="7">
    <source>
        <dbReference type="EMBL" id="POW09931.1"/>
    </source>
</evidence>
<dbReference type="PIRSF" id="PIRSF000097">
    <property type="entry name" value="AKR"/>
    <property type="match status" value="1"/>
</dbReference>
<name>A0A2S4VK61_9BASI</name>
<dbReference type="PROSITE" id="PS00063">
    <property type="entry name" value="ALDOKETO_REDUCTASE_3"/>
    <property type="match status" value="1"/>
</dbReference>
<feature type="domain" description="NADP-dependent oxidoreductase" evidence="6">
    <location>
        <begin position="38"/>
        <end position="281"/>
    </location>
</feature>